<dbReference type="RefSeq" id="WP_162442271.1">
    <property type="nucleotide sequence ID" value="NZ_CP048222.1"/>
</dbReference>
<gene>
    <name evidence="1" type="ORF">GXP67_05740</name>
</gene>
<protein>
    <submittedName>
        <fullName evidence="1">Uncharacterized protein</fullName>
    </submittedName>
</protein>
<dbReference type="Proteomes" id="UP000480178">
    <property type="component" value="Chromosome"/>
</dbReference>
<keyword evidence="2" id="KW-1185">Reference proteome</keyword>
<evidence type="ECO:0000313" key="1">
    <source>
        <dbReference type="EMBL" id="QHT66203.1"/>
    </source>
</evidence>
<dbReference type="KEGG" id="rhoz:GXP67_05740"/>
<evidence type="ECO:0000313" key="2">
    <source>
        <dbReference type="Proteomes" id="UP000480178"/>
    </source>
</evidence>
<organism evidence="1 2">
    <name type="scientific">Rhodocytophaga rosea</name>
    <dbReference type="NCBI Taxonomy" id="2704465"/>
    <lineage>
        <taxon>Bacteria</taxon>
        <taxon>Pseudomonadati</taxon>
        <taxon>Bacteroidota</taxon>
        <taxon>Cytophagia</taxon>
        <taxon>Cytophagales</taxon>
        <taxon>Rhodocytophagaceae</taxon>
        <taxon>Rhodocytophaga</taxon>
    </lineage>
</organism>
<name>A0A6C0GEK3_9BACT</name>
<accession>A0A6C0GEK3</accession>
<dbReference type="EMBL" id="CP048222">
    <property type="protein sequence ID" value="QHT66203.1"/>
    <property type="molecule type" value="Genomic_DNA"/>
</dbReference>
<dbReference type="AlphaFoldDB" id="A0A6C0GEK3"/>
<proteinExistence type="predicted"/>
<reference evidence="1 2" key="1">
    <citation type="submission" date="2020-01" db="EMBL/GenBank/DDBJ databases">
        <authorList>
            <person name="Kim M.K."/>
        </authorList>
    </citation>
    <scope>NUCLEOTIDE SEQUENCE [LARGE SCALE GENOMIC DNA]</scope>
    <source>
        <strain evidence="1 2">172606-1</strain>
    </source>
</reference>
<sequence length="84" mass="9762">MVATALAQTKQGRYNVIHRTNKNKSNAGLQVMVNQMESSLKFRVQFEQYGRKTVKVLIGEEKGDFFSFILFLLKDMWADLIYQV</sequence>